<feature type="compositionally biased region" description="Basic and acidic residues" evidence="6">
    <location>
        <begin position="146"/>
        <end position="155"/>
    </location>
</feature>
<evidence type="ECO:0000256" key="2">
    <source>
        <dbReference type="ARBA" id="ARBA00022737"/>
    </source>
</evidence>
<keyword evidence="3" id="KW-0547">Nucleotide-binding</keyword>
<feature type="domain" description="ABC transporter" evidence="7">
    <location>
        <begin position="515"/>
        <end position="733"/>
    </location>
</feature>
<feature type="region of interest" description="Disordered" evidence="6">
    <location>
        <begin position="146"/>
        <end position="169"/>
    </location>
</feature>
<sequence>MQRVATFLTENFPAITPDLTEYLQSSLEVGAADFEDADELYDNMGPLLHQIAGRNSAEDDIRAICGDLFEILSGDSNGGTAVSNGDYNGSIRKLASGPVRMKDHINTSAAAAAVAEDADGGIWNRSQGDVPKVDARKLDKANAKIKEKQDKRAAVEKAPAAEPKGPADVPLASVSQAVNRREERLDQKGGAKIFDIKIEDFDMSYEDKILLSCATLNLAYGRRYGLVGRNGLGKSTMLRLLGSRSLKIPSHLSILHVEQEATGDDTLALQSVLECDEKRESLLKSEKQLREQLKATESKAGQSADDALNKKLSQVYAELEAIEADKAPARAAAILFGLGFSSEMQGQPTKVFSGGWRMRLALARALFAQPDLLLLDEPTNMLDMKAILWLEDYLQSWASTLLFVSHDRSFLENCATDIIHLHSRRLEYYKGDYSVFLKTKDEKLKNQQKEYEAQKMFIEHTMEFVNKFRYNAKRASLVQSKLKMLEKIVKLTPVEMESEVHLRFQEVEPLSGCGLRMDDVSFYYDGGQANPIFKNVDISTNANSRVVIVGDNGAGKSTLLKLLLGDLEPKKGFRTMHRHLKIGYFAQHHIDMLDLDMTALQFMQKRYPGQAIEEYRRCLGRFEISGDMAVLQPLQTLSGGQKCRVAFAIMAYNKPNFLVLDEPTNHLDIQTVETLAKALNAFEGGVILVSHDQFLINLTCKEMWLVANQTVRVLPNGFPEYKKIIETELSARNG</sequence>
<dbReference type="SMART" id="SM00382">
    <property type="entry name" value="AAA"/>
    <property type="match status" value="2"/>
</dbReference>
<dbReference type="InterPro" id="IPR003593">
    <property type="entry name" value="AAA+_ATPase"/>
</dbReference>
<feature type="domain" description="ABC transporter" evidence="7">
    <location>
        <begin position="196"/>
        <end position="448"/>
    </location>
</feature>
<keyword evidence="5" id="KW-0007">Acetylation</keyword>
<dbReference type="InterPro" id="IPR003439">
    <property type="entry name" value="ABC_transporter-like_ATP-bd"/>
</dbReference>
<evidence type="ECO:0000313" key="9">
    <source>
        <dbReference type="Proteomes" id="UP000192578"/>
    </source>
</evidence>
<dbReference type="SUPFAM" id="SSF52540">
    <property type="entry name" value="P-loop containing nucleoside triphosphate hydrolases"/>
    <property type="match status" value="2"/>
</dbReference>
<evidence type="ECO:0000256" key="1">
    <source>
        <dbReference type="ARBA" id="ARBA00011054"/>
    </source>
</evidence>
<dbReference type="Proteomes" id="UP000192578">
    <property type="component" value="Unassembled WGS sequence"/>
</dbReference>
<dbReference type="OrthoDB" id="2110130at2759"/>
<keyword evidence="4 8" id="KW-0067">ATP-binding</keyword>
<dbReference type="Pfam" id="PF12848">
    <property type="entry name" value="ABC_tran_Xtn"/>
    <property type="match status" value="1"/>
</dbReference>
<feature type="compositionally biased region" description="Low complexity" evidence="6">
    <location>
        <begin position="156"/>
        <end position="167"/>
    </location>
</feature>
<gene>
    <name evidence="8" type="ORF">BV898_06355</name>
</gene>
<evidence type="ECO:0000256" key="3">
    <source>
        <dbReference type="ARBA" id="ARBA00022741"/>
    </source>
</evidence>
<accession>A0A1W0WWM0</accession>
<proteinExistence type="inferred from homology"/>
<dbReference type="InterPro" id="IPR017871">
    <property type="entry name" value="ABC_transporter-like_CS"/>
</dbReference>
<evidence type="ECO:0000256" key="4">
    <source>
        <dbReference type="ARBA" id="ARBA00022840"/>
    </source>
</evidence>
<organism evidence="8 9">
    <name type="scientific">Hypsibius exemplaris</name>
    <name type="common">Freshwater tardigrade</name>
    <dbReference type="NCBI Taxonomy" id="2072580"/>
    <lineage>
        <taxon>Eukaryota</taxon>
        <taxon>Metazoa</taxon>
        <taxon>Ecdysozoa</taxon>
        <taxon>Tardigrada</taxon>
        <taxon>Eutardigrada</taxon>
        <taxon>Parachela</taxon>
        <taxon>Hypsibioidea</taxon>
        <taxon>Hypsibiidae</taxon>
        <taxon>Hypsibius</taxon>
    </lineage>
</organism>
<dbReference type="CDD" id="cd03221">
    <property type="entry name" value="ABCF_EF-3"/>
    <property type="match status" value="2"/>
</dbReference>
<dbReference type="InterPro" id="IPR058770">
    <property type="entry name" value="PWI_ABCF3"/>
</dbReference>
<comment type="caution">
    <text evidence="8">The sequence shown here is derived from an EMBL/GenBank/DDBJ whole genome shotgun (WGS) entry which is preliminary data.</text>
</comment>
<dbReference type="Gene3D" id="3.40.50.300">
    <property type="entry name" value="P-loop containing nucleotide triphosphate hydrolases"/>
    <property type="match status" value="3"/>
</dbReference>
<dbReference type="PROSITE" id="PS50893">
    <property type="entry name" value="ABC_TRANSPORTER_2"/>
    <property type="match status" value="2"/>
</dbReference>
<dbReference type="EMBL" id="MTYJ01000037">
    <property type="protein sequence ID" value="OQV19581.1"/>
    <property type="molecule type" value="Genomic_DNA"/>
</dbReference>
<dbReference type="GO" id="GO:0005524">
    <property type="term" value="F:ATP binding"/>
    <property type="evidence" value="ECO:0007669"/>
    <property type="project" value="UniProtKB-KW"/>
</dbReference>
<evidence type="ECO:0000259" key="7">
    <source>
        <dbReference type="PROSITE" id="PS50893"/>
    </source>
</evidence>
<dbReference type="InterPro" id="IPR050611">
    <property type="entry name" value="ABCF"/>
</dbReference>
<name>A0A1W0WWM0_HYPEX</name>
<keyword evidence="9" id="KW-1185">Reference proteome</keyword>
<protein>
    <submittedName>
        <fullName evidence="8">ATP-binding cassette sub-family F member 3</fullName>
    </submittedName>
</protein>
<dbReference type="InterPro" id="IPR032781">
    <property type="entry name" value="ABC_tran_Xtn"/>
</dbReference>
<dbReference type="InterPro" id="IPR027417">
    <property type="entry name" value="P-loop_NTPase"/>
</dbReference>
<dbReference type="Pfam" id="PF26051">
    <property type="entry name" value="PWI_ABCF3"/>
    <property type="match status" value="1"/>
</dbReference>
<dbReference type="PROSITE" id="PS00211">
    <property type="entry name" value="ABC_TRANSPORTER_1"/>
    <property type="match status" value="1"/>
</dbReference>
<dbReference type="Pfam" id="PF00005">
    <property type="entry name" value="ABC_tran"/>
    <property type="match status" value="2"/>
</dbReference>
<evidence type="ECO:0000313" key="8">
    <source>
        <dbReference type="EMBL" id="OQV19581.1"/>
    </source>
</evidence>
<evidence type="ECO:0000256" key="6">
    <source>
        <dbReference type="SAM" id="MobiDB-lite"/>
    </source>
</evidence>
<keyword evidence="2" id="KW-0677">Repeat</keyword>
<dbReference type="AlphaFoldDB" id="A0A1W0WWM0"/>
<dbReference type="FunFam" id="3.40.50.300:FF:000104">
    <property type="entry name" value="ATP-binding cassette sub-family F member 3"/>
    <property type="match status" value="1"/>
</dbReference>
<comment type="similarity">
    <text evidence="1">Belongs to the ABC transporter superfamily. ABCF family. EF3 subfamily.</text>
</comment>
<reference evidence="9" key="1">
    <citation type="submission" date="2017-01" db="EMBL/GenBank/DDBJ databases">
        <title>Comparative genomics of anhydrobiosis in the tardigrade Hypsibius dujardini.</title>
        <authorList>
            <person name="Yoshida Y."/>
            <person name="Koutsovoulos G."/>
            <person name="Laetsch D."/>
            <person name="Stevens L."/>
            <person name="Kumar S."/>
            <person name="Horikawa D."/>
            <person name="Ishino K."/>
            <person name="Komine S."/>
            <person name="Tomita M."/>
            <person name="Blaxter M."/>
            <person name="Arakawa K."/>
        </authorList>
    </citation>
    <scope>NUCLEOTIDE SEQUENCE [LARGE SCALE GENOMIC DNA]</scope>
    <source>
        <strain evidence="9">Z151</strain>
    </source>
</reference>
<evidence type="ECO:0000256" key="5">
    <source>
        <dbReference type="ARBA" id="ARBA00022990"/>
    </source>
</evidence>
<dbReference type="FunFam" id="3.40.50.300:FF:001438">
    <property type="entry name" value="ATP-binding cassette sub-family F member 3"/>
    <property type="match status" value="1"/>
</dbReference>
<dbReference type="PANTHER" id="PTHR19211:SF117">
    <property type="entry name" value="ATP-BINDING CASSETTE SUB-FAMILY F MEMBER 3"/>
    <property type="match status" value="1"/>
</dbReference>
<dbReference type="GO" id="GO:0016887">
    <property type="term" value="F:ATP hydrolysis activity"/>
    <property type="evidence" value="ECO:0007669"/>
    <property type="project" value="InterPro"/>
</dbReference>
<dbReference type="PANTHER" id="PTHR19211">
    <property type="entry name" value="ATP-BINDING TRANSPORT PROTEIN-RELATED"/>
    <property type="match status" value="1"/>
</dbReference>